<dbReference type="STRING" id="1173022.Cri9333_3739"/>
<dbReference type="KEGG" id="cep:Cri9333_3739"/>
<dbReference type="OrthoDB" id="509458at2"/>
<dbReference type="RefSeq" id="WP_015204652.1">
    <property type="nucleotide sequence ID" value="NC_019753.1"/>
</dbReference>
<sequence length="311" mass="31684">MNNMLFKHLSLIVSVAALALVASAMSASAETTNSGDPANIASSVQEEATAIAPTTSEIASSVNNVEITAESTNTESQAEEARLSKVEPTQATVAASQPIKLAHHHKKADHVLQAQAQTTDISLNAKPAPGTVATTAAALQGKATNSPLQNINSQTPASKETQIAQTDIDLGRTTRGGSSYVGVAGNIGLGGETAIGSTNFAVISKIGLTRNLAVRPSAIFGGSTAILIPVTYDFAQQRGDEDLEPARFSPYAGAGVSLNTGDDTGLGLIATGGVDVPLSAQYTATAGVNVSFKEKTDVGLLLGVGYNFSGF</sequence>
<dbReference type="HOGENOM" id="CLU_063860_0_0_3"/>
<reference evidence="3 4" key="1">
    <citation type="submission" date="2012-06" db="EMBL/GenBank/DDBJ databases">
        <title>Finished chromosome of genome of Crinalium epipsammum PCC 9333.</title>
        <authorList>
            <consortium name="US DOE Joint Genome Institute"/>
            <person name="Gugger M."/>
            <person name="Coursin T."/>
            <person name="Rippka R."/>
            <person name="Tandeau De Marsac N."/>
            <person name="Huntemann M."/>
            <person name="Wei C.-L."/>
            <person name="Han J."/>
            <person name="Detter J.C."/>
            <person name="Han C."/>
            <person name="Tapia R."/>
            <person name="Davenport K."/>
            <person name="Daligault H."/>
            <person name="Erkkila T."/>
            <person name="Gu W."/>
            <person name="Munk A.C.C."/>
            <person name="Teshima H."/>
            <person name="Xu Y."/>
            <person name="Chain P."/>
            <person name="Chen A."/>
            <person name="Krypides N."/>
            <person name="Mavromatis K."/>
            <person name="Markowitz V."/>
            <person name="Szeto E."/>
            <person name="Ivanova N."/>
            <person name="Mikhailova N."/>
            <person name="Ovchinnikova G."/>
            <person name="Pagani I."/>
            <person name="Pati A."/>
            <person name="Goodwin L."/>
            <person name="Peters L."/>
            <person name="Pitluck S."/>
            <person name="Woyke T."/>
            <person name="Kerfeld C."/>
        </authorList>
    </citation>
    <scope>NUCLEOTIDE SEQUENCE [LARGE SCALE GENOMIC DNA]</scope>
    <source>
        <strain evidence="3 4">PCC 9333</strain>
    </source>
</reference>
<protein>
    <recommendedName>
        <fullName evidence="5">Outer membrane protein beta-barrel domain-containing protein</fullName>
    </recommendedName>
</protein>
<evidence type="ECO:0000256" key="2">
    <source>
        <dbReference type="SAM" id="SignalP"/>
    </source>
</evidence>
<evidence type="ECO:0000313" key="4">
    <source>
        <dbReference type="Proteomes" id="UP000010472"/>
    </source>
</evidence>
<name>K9W2Y6_9CYAN</name>
<dbReference type="eggNOG" id="COG2335">
    <property type="taxonomic scope" value="Bacteria"/>
</dbReference>
<dbReference type="AlphaFoldDB" id="K9W2Y6"/>
<evidence type="ECO:0008006" key="5">
    <source>
        <dbReference type="Google" id="ProtNLM"/>
    </source>
</evidence>
<organism evidence="3 4">
    <name type="scientific">Crinalium epipsammum PCC 9333</name>
    <dbReference type="NCBI Taxonomy" id="1173022"/>
    <lineage>
        <taxon>Bacteria</taxon>
        <taxon>Bacillati</taxon>
        <taxon>Cyanobacteriota</taxon>
        <taxon>Cyanophyceae</taxon>
        <taxon>Gomontiellales</taxon>
        <taxon>Gomontiellaceae</taxon>
        <taxon>Crinalium</taxon>
    </lineage>
</organism>
<keyword evidence="2" id="KW-0732">Signal</keyword>
<feature type="signal peptide" evidence="2">
    <location>
        <begin position="1"/>
        <end position="29"/>
    </location>
</feature>
<dbReference type="InterPro" id="IPR011250">
    <property type="entry name" value="OMP/PagP_B-barrel"/>
</dbReference>
<dbReference type="SUPFAM" id="SSF56925">
    <property type="entry name" value="OMPA-like"/>
    <property type="match status" value="1"/>
</dbReference>
<dbReference type="Proteomes" id="UP000010472">
    <property type="component" value="Chromosome"/>
</dbReference>
<evidence type="ECO:0000313" key="3">
    <source>
        <dbReference type="EMBL" id="AFZ14551.1"/>
    </source>
</evidence>
<proteinExistence type="predicted"/>
<dbReference type="PATRIC" id="fig|1173022.3.peg.4019"/>
<keyword evidence="4" id="KW-1185">Reference proteome</keyword>
<feature type="region of interest" description="Disordered" evidence="1">
    <location>
        <begin position="70"/>
        <end position="89"/>
    </location>
</feature>
<evidence type="ECO:0000256" key="1">
    <source>
        <dbReference type="SAM" id="MobiDB-lite"/>
    </source>
</evidence>
<gene>
    <name evidence="3" type="ORF">Cri9333_3739</name>
</gene>
<feature type="chain" id="PRO_5003937788" description="Outer membrane protein beta-barrel domain-containing protein" evidence="2">
    <location>
        <begin position="30"/>
        <end position="311"/>
    </location>
</feature>
<dbReference type="EMBL" id="CP003620">
    <property type="protein sequence ID" value="AFZ14551.1"/>
    <property type="molecule type" value="Genomic_DNA"/>
</dbReference>
<accession>K9W2Y6</accession>